<feature type="non-terminal residue" evidence="2">
    <location>
        <position position="72"/>
    </location>
</feature>
<accession>A0ABS1YM86</accession>
<reference evidence="2 3" key="1">
    <citation type="submission" date="2021-01" db="EMBL/GenBank/DDBJ databases">
        <title>Draft genome sequence of Micromonospora sp. strain STR1s_6.</title>
        <authorList>
            <person name="Karlyshev A."/>
            <person name="Jawad R."/>
        </authorList>
    </citation>
    <scope>NUCLEOTIDE SEQUENCE [LARGE SCALE GENOMIC DNA]</scope>
    <source>
        <strain evidence="2 3">STR1S-6</strain>
    </source>
</reference>
<feature type="compositionally biased region" description="Basic residues" evidence="1">
    <location>
        <begin position="61"/>
        <end position="72"/>
    </location>
</feature>
<evidence type="ECO:0000256" key="1">
    <source>
        <dbReference type="SAM" id="MobiDB-lite"/>
    </source>
</evidence>
<name>A0ABS1YM86_9ACTN</name>
<evidence type="ECO:0000313" key="3">
    <source>
        <dbReference type="Proteomes" id="UP000622245"/>
    </source>
</evidence>
<feature type="region of interest" description="Disordered" evidence="1">
    <location>
        <begin position="50"/>
        <end position="72"/>
    </location>
</feature>
<keyword evidence="3" id="KW-1185">Reference proteome</keyword>
<dbReference type="Proteomes" id="UP000622245">
    <property type="component" value="Unassembled WGS sequence"/>
</dbReference>
<proteinExistence type="predicted"/>
<gene>
    <name evidence="2" type="ORF">JM949_24360</name>
</gene>
<evidence type="ECO:0000313" key="2">
    <source>
        <dbReference type="EMBL" id="MBM0278249.1"/>
    </source>
</evidence>
<sequence length="72" mass="8044">MWRPRFRSDYLPVRLPDGPLVVLGETRSLLIDDPVVADLADQLDGAAPLADVVTRPGHPAPGRRRRRRPRPA</sequence>
<dbReference type="EMBL" id="JAEVHL010000155">
    <property type="protein sequence ID" value="MBM0278249.1"/>
    <property type="molecule type" value="Genomic_DNA"/>
</dbReference>
<dbReference type="RefSeq" id="WP_203150633.1">
    <property type="nucleotide sequence ID" value="NZ_JAEVHL010000155.1"/>
</dbReference>
<organism evidence="2 3">
    <name type="scientific">Micromonospora tarensis</name>
    <dbReference type="NCBI Taxonomy" id="2806100"/>
    <lineage>
        <taxon>Bacteria</taxon>
        <taxon>Bacillati</taxon>
        <taxon>Actinomycetota</taxon>
        <taxon>Actinomycetes</taxon>
        <taxon>Micromonosporales</taxon>
        <taxon>Micromonosporaceae</taxon>
        <taxon>Micromonospora</taxon>
    </lineage>
</organism>
<comment type="caution">
    <text evidence="2">The sequence shown here is derived from an EMBL/GenBank/DDBJ whole genome shotgun (WGS) entry which is preliminary data.</text>
</comment>
<protein>
    <submittedName>
        <fullName evidence="2">Uncharacterized protein</fullName>
    </submittedName>
</protein>